<sequence length="81" mass="9294">MDLHKKSDALLENDLKHNAFRRSQHSNRLAPSKHNKNANYLLFGPMESPDVKKESEPDKSWLTVIGDKKGKEAKKDTHTLQ</sequence>
<evidence type="ECO:0000313" key="3">
    <source>
        <dbReference type="WBParaSite" id="nRc.2.0.1.t20656-RA"/>
    </source>
</evidence>
<dbReference type="WBParaSite" id="nRc.2.0.1.t20656-RA">
    <property type="protein sequence ID" value="nRc.2.0.1.t20656-RA"/>
    <property type="gene ID" value="nRc.2.0.1.g20656"/>
</dbReference>
<name>A0A915J2G3_ROMCU</name>
<feature type="compositionally biased region" description="Basic and acidic residues" evidence="1">
    <location>
        <begin position="49"/>
        <end position="59"/>
    </location>
</feature>
<feature type="region of interest" description="Disordered" evidence="1">
    <location>
        <begin position="49"/>
        <end position="81"/>
    </location>
</feature>
<accession>A0A915J2G3</accession>
<evidence type="ECO:0000256" key="1">
    <source>
        <dbReference type="SAM" id="MobiDB-lite"/>
    </source>
</evidence>
<proteinExistence type="predicted"/>
<reference evidence="3" key="1">
    <citation type="submission" date="2022-11" db="UniProtKB">
        <authorList>
            <consortium name="WormBaseParasite"/>
        </authorList>
    </citation>
    <scope>IDENTIFICATION</scope>
</reference>
<keyword evidence="2" id="KW-1185">Reference proteome</keyword>
<organism evidence="2 3">
    <name type="scientific">Romanomermis culicivorax</name>
    <name type="common">Nematode worm</name>
    <dbReference type="NCBI Taxonomy" id="13658"/>
    <lineage>
        <taxon>Eukaryota</taxon>
        <taxon>Metazoa</taxon>
        <taxon>Ecdysozoa</taxon>
        <taxon>Nematoda</taxon>
        <taxon>Enoplea</taxon>
        <taxon>Dorylaimia</taxon>
        <taxon>Mermithida</taxon>
        <taxon>Mermithoidea</taxon>
        <taxon>Mermithidae</taxon>
        <taxon>Romanomermis</taxon>
    </lineage>
</organism>
<feature type="compositionally biased region" description="Basic residues" evidence="1">
    <location>
        <begin position="18"/>
        <end position="36"/>
    </location>
</feature>
<evidence type="ECO:0000313" key="2">
    <source>
        <dbReference type="Proteomes" id="UP000887565"/>
    </source>
</evidence>
<dbReference type="Proteomes" id="UP000887565">
    <property type="component" value="Unplaced"/>
</dbReference>
<dbReference type="AlphaFoldDB" id="A0A915J2G3"/>
<feature type="region of interest" description="Disordered" evidence="1">
    <location>
        <begin position="15"/>
        <end position="36"/>
    </location>
</feature>
<protein>
    <submittedName>
        <fullName evidence="3">Uncharacterized protein</fullName>
    </submittedName>
</protein>
<feature type="compositionally biased region" description="Basic and acidic residues" evidence="1">
    <location>
        <begin position="66"/>
        <end position="81"/>
    </location>
</feature>